<dbReference type="FunFam" id="3.40.50.300:FF:000134">
    <property type="entry name" value="Iron-enterobactin ABC transporter ATP-binding protein"/>
    <property type="match status" value="1"/>
</dbReference>
<evidence type="ECO:0000259" key="7">
    <source>
        <dbReference type="PROSITE" id="PS50893"/>
    </source>
</evidence>
<keyword evidence="3" id="KW-0547">Nucleotide-binding</keyword>
<comment type="caution">
    <text evidence="8">The sequence shown here is derived from an EMBL/GenBank/DDBJ whole genome shotgun (WGS) entry which is preliminary data.</text>
</comment>
<comment type="similarity">
    <text evidence="1">Belongs to the ABC transporter superfamily.</text>
</comment>
<evidence type="ECO:0000313" key="9">
    <source>
        <dbReference type="Proteomes" id="UP000194639"/>
    </source>
</evidence>
<evidence type="ECO:0000256" key="5">
    <source>
        <dbReference type="ARBA" id="ARBA00022967"/>
    </source>
</evidence>
<gene>
    <name evidence="8" type="ORF">HK12_02315</name>
</gene>
<dbReference type="InterPro" id="IPR017871">
    <property type="entry name" value="ABC_transporter-like_CS"/>
</dbReference>
<name>A0A252A3S9_9PROT</name>
<dbReference type="Gene3D" id="3.40.50.300">
    <property type="entry name" value="P-loop containing nucleotide triphosphate hydrolases"/>
    <property type="match status" value="1"/>
</dbReference>
<dbReference type="Proteomes" id="UP000194639">
    <property type="component" value="Unassembled WGS sequence"/>
</dbReference>
<proteinExistence type="inferred from homology"/>
<dbReference type="AlphaFoldDB" id="A0A252A3S9"/>
<dbReference type="PROSITE" id="PS00211">
    <property type="entry name" value="ABC_TRANSPORTER_1"/>
    <property type="match status" value="1"/>
</dbReference>
<dbReference type="CDD" id="cd03214">
    <property type="entry name" value="ABC_Iron-Siderophores_B12_Hemin"/>
    <property type="match status" value="1"/>
</dbReference>
<dbReference type="GO" id="GO:0005524">
    <property type="term" value="F:ATP binding"/>
    <property type="evidence" value="ECO:0007669"/>
    <property type="project" value="UniProtKB-KW"/>
</dbReference>
<reference evidence="8 9" key="1">
    <citation type="submission" date="2014-06" db="EMBL/GenBank/DDBJ databases">
        <authorList>
            <person name="Ju J."/>
            <person name="Zhang J."/>
        </authorList>
    </citation>
    <scope>NUCLEOTIDE SEQUENCE [LARGE SCALE GENOMIC DNA]</scope>
    <source>
        <strain evidence="8">DmW_045</strain>
    </source>
</reference>
<dbReference type="RefSeq" id="WP_086552019.1">
    <property type="nucleotide sequence ID" value="NZ_JOMO01000014.1"/>
</dbReference>
<accession>A0A252A3S9</accession>
<feature type="domain" description="ABC transporter" evidence="7">
    <location>
        <begin position="4"/>
        <end position="238"/>
    </location>
</feature>
<dbReference type="EMBL" id="JOMO01000014">
    <property type="protein sequence ID" value="OUI83418.1"/>
    <property type="molecule type" value="Genomic_DNA"/>
</dbReference>
<dbReference type="InterPro" id="IPR003593">
    <property type="entry name" value="AAA+_ATPase"/>
</dbReference>
<keyword evidence="2" id="KW-0813">Transport</keyword>
<dbReference type="PANTHER" id="PTHR42794">
    <property type="entry name" value="HEMIN IMPORT ATP-BINDING PROTEIN HMUV"/>
    <property type="match status" value="1"/>
</dbReference>
<dbReference type="Pfam" id="PF00005">
    <property type="entry name" value="ABC_tran"/>
    <property type="match status" value="1"/>
</dbReference>
<comment type="function">
    <text evidence="6">Part of the ABC transporter complex HmuTUV involved in hemin import. Responsible for energy coupling to the transport system.</text>
</comment>
<evidence type="ECO:0000256" key="3">
    <source>
        <dbReference type="ARBA" id="ARBA00022741"/>
    </source>
</evidence>
<organism evidence="8 9">
    <name type="scientific">Acetobacter orientalis</name>
    <dbReference type="NCBI Taxonomy" id="146474"/>
    <lineage>
        <taxon>Bacteria</taxon>
        <taxon>Pseudomonadati</taxon>
        <taxon>Pseudomonadota</taxon>
        <taxon>Alphaproteobacteria</taxon>
        <taxon>Acetobacterales</taxon>
        <taxon>Acetobacteraceae</taxon>
        <taxon>Acetobacter</taxon>
    </lineage>
</organism>
<dbReference type="InterPro" id="IPR003439">
    <property type="entry name" value="ABC_transporter-like_ATP-bd"/>
</dbReference>
<evidence type="ECO:0000256" key="1">
    <source>
        <dbReference type="ARBA" id="ARBA00005417"/>
    </source>
</evidence>
<keyword evidence="5" id="KW-1278">Translocase</keyword>
<dbReference type="PANTHER" id="PTHR42794:SF1">
    <property type="entry name" value="HEMIN IMPORT ATP-BINDING PROTEIN HMUV"/>
    <property type="match status" value="1"/>
</dbReference>
<dbReference type="PROSITE" id="PS50893">
    <property type="entry name" value="ABC_TRANSPORTER_2"/>
    <property type="match status" value="1"/>
</dbReference>
<dbReference type="InterPro" id="IPR027417">
    <property type="entry name" value="P-loop_NTPase"/>
</dbReference>
<evidence type="ECO:0000256" key="2">
    <source>
        <dbReference type="ARBA" id="ARBA00022448"/>
    </source>
</evidence>
<dbReference type="SMART" id="SM00382">
    <property type="entry name" value="AAA"/>
    <property type="match status" value="1"/>
</dbReference>
<evidence type="ECO:0000256" key="4">
    <source>
        <dbReference type="ARBA" id="ARBA00022840"/>
    </source>
</evidence>
<evidence type="ECO:0000313" key="8">
    <source>
        <dbReference type="EMBL" id="OUI83418.1"/>
    </source>
</evidence>
<dbReference type="GO" id="GO:0016887">
    <property type="term" value="F:ATP hydrolysis activity"/>
    <property type="evidence" value="ECO:0007669"/>
    <property type="project" value="InterPro"/>
</dbReference>
<evidence type="ECO:0000256" key="6">
    <source>
        <dbReference type="ARBA" id="ARBA00037066"/>
    </source>
</evidence>
<protein>
    <submittedName>
        <fullName evidence="8">Ferrichrome ABC transporter ATP-binding protein</fullName>
    </submittedName>
</protein>
<sequence>MSILRVQDVGLSRNGHKVVNAASLTLPKGRVVGLVGPNGAGKTTLLRIMAGLQKPECGHVWLCGQDMAQLSPLQRARQLAFLPQEAEKPSLMPLMAVVALGRLPHGQTHAQAANHPAVTHAIEATGLQALQQRPARYLSGGERARMALARALATDTPCILADEPVAALDPAHALGVMHLFANLAHQHGKTILVVLHDLSLATRFCDELVIMRDGAIVTQGPAGTVLDDTIMRTVYQVYAKRVEAAVIPWSLC</sequence>
<keyword evidence="4 8" id="KW-0067">ATP-binding</keyword>
<dbReference type="SUPFAM" id="SSF52540">
    <property type="entry name" value="P-loop containing nucleoside triphosphate hydrolases"/>
    <property type="match status" value="1"/>
</dbReference>